<feature type="compositionally biased region" description="Polar residues" evidence="2">
    <location>
        <begin position="22"/>
        <end position="32"/>
    </location>
</feature>
<organism evidence="3 4">
    <name type="scientific">Fundicoccus culcitae</name>
    <dbReference type="NCBI Taxonomy" id="2969821"/>
    <lineage>
        <taxon>Bacteria</taxon>
        <taxon>Bacillati</taxon>
        <taxon>Bacillota</taxon>
        <taxon>Bacilli</taxon>
        <taxon>Lactobacillales</taxon>
        <taxon>Aerococcaceae</taxon>
        <taxon>Fundicoccus</taxon>
    </lineage>
</organism>
<evidence type="ECO:0000313" key="3">
    <source>
        <dbReference type="EMBL" id="UUX34015.1"/>
    </source>
</evidence>
<dbReference type="Pfam" id="PF05816">
    <property type="entry name" value="TelA"/>
    <property type="match status" value="1"/>
</dbReference>
<proteinExistence type="inferred from homology"/>
<protein>
    <submittedName>
        <fullName evidence="3">Toxic anion resistance protein</fullName>
    </submittedName>
</protein>
<dbReference type="RefSeq" id="WP_313793517.1">
    <property type="nucleotide sequence ID" value="NZ_CP102453.1"/>
</dbReference>
<accession>A0ABY5P5Y2</accession>
<dbReference type="PANTHER" id="PTHR38432">
    <property type="entry name" value="TELA-LIKE PROTEIN SAOUHSC_01408"/>
    <property type="match status" value="1"/>
</dbReference>
<evidence type="ECO:0000313" key="4">
    <source>
        <dbReference type="Proteomes" id="UP001315967"/>
    </source>
</evidence>
<dbReference type="PANTHER" id="PTHR38432:SF1">
    <property type="entry name" value="TELA-LIKE PROTEIN SAOUHSC_01408"/>
    <property type="match status" value="1"/>
</dbReference>
<sequence length="429" mass="49254">MPDSNDNRDLDELLQPLDDTEQPTPSSFSYTDSIEDLLSNPFDEEVDEHSFEYANQLKEAEVQSKRKITTEKLIDRLPEHRQKQAIDLASQIDETNMNAVIAYGANAQKKLGEFSHSMLHNIQIKDTGEVGDVLTDLMTQLGESNPKELTTSPKLFSRLFGKVKASITETQTKYQKIGSQIDKVAIRLEREKNDLLNDNLMLEQLYQKNKDYFEALNIYIAAGELKMQELQEKIIPEAIEKARQSTNQMDVQTVNDLNQFLDRLDKRTHDLRLTRQMTIQQAPQIRMIQNTNQALAEKIQVSVHTAIPLWENQITIALSLLRQQEAAVSQRQVSQTTNDLLLKNSEMLKQSAIDTARESERGVIDLETLQKTQSNLISTLEETLQIQSEGRRQRAAAEQTLNEMELDLRDKLMVISDEQKAYSREKHQR</sequence>
<dbReference type="InterPro" id="IPR008863">
    <property type="entry name" value="Toxic_anion-R_TelA"/>
</dbReference>
<feature type="compositionally biased region" description="Basic and acidic residues" evidence="2">
    <location>
        <begin position="1"/>
        <end position="11"/>
    </location>
</feature>
<keyword evidence="4" id="KW-1185">Reference proteome</keyword>
<gene>
    <name evidence="3" type="ORF">NRE15_14205</name>
</gene>
<comment type="similarity">
    <text evidence="1">Belongs to the TelA family.</text>
</comment>
<dbReference type="PIRSF" id="PIRSF026508">
    <property type="entry name" value="TelA"/>
    <property type="match status" value="1"/>
</dbReference>
<feature type="region of interest" description="Disordered" evidence="2">
    <location>
        <begin position="1"/>
        <end position="32"/>
    </location>
</feature>
<reference evidence="3 4" key="1">
    <citation type="submission" date="2022-08" db="EMBL/GenBank/DDBJ databases">
        <title>Aerococcaceae sp. nov isolated from spoiled eye mask.</title>
        <authorList>
            <person name="Zhou G."/>
            <person name="Xie X.-B."/>
            <person name="Shi Q.-S."/>
            <person name="Wang Y.-S."/>
            <person name="Wen X."/>
            <person name="Peng H."/>
            <person name="Yang X.-J."/>
            <person name="Tao H.-B."/>
            <person name="Huang X.-M."/>
        </authorList>
    </citation>
    <scope>NUCLEOTIDE SEQUENCE [LARGE SCALE GENOMIC DNA]</scope>
    <source>
        <strain evidence="4">DM20194951</strain>
    </source>
</reference>
<name>A0ABY5P5Y2_9LACT</name>
<dbReference type="Proteomes" id="UP001315967">
    <property type="component" value="Chromosome"/>
</dbReference>
<dbReference type="EMBL" id="CP102453">
    <property type="protein sequence ID" value="UUX34015.1"/>
    <property type="molecule type" value="Genomic_DNA"/>
</dbReference>
<evidence type="ECO:0000256" key="1">
    <source>
        <dbReference type="ARBA" id="ARBA00005541"/>
    </source>
</evidence>
<evidence type="ECO:0000256" key="2">
    <source>
        <dbReference type="SAM" id="MobiDB-lite"/>
    </source>
</evidence>